<feature type="transmembrane region" description="Helical" evidence="6">
    <location>
        <begin position="57"/>
        <end position="74"/>
    </location>
</feature>
<feature type="transmembrane region" description="Helical" evidence="6">
    <location>
        <begin position="295"/>
        <end position="315"/>
    </location>
</feature>
<dbReference type="Pfam" id="PF07690">
    <property type="entry name" value="MFS_1"/>
    <property type="match status" value="1"/>
</dbReference>
<feature type="transmembrane region" description="Helical" evidence="6">
    <location>
        <begin position="108"/>
        <end position="130"/>
    </location>
</feature>
<keyword evidence="9" id="KW-1185">Reference proteome</keyword>
<dbReference type="GO" id="GO:0005886">
    <property type="term" value="C:plasma membrane"/>
    <property type="evidence" value="ECO:0007669"/>
    <property type="project" value="UniProtKB-SubCell"/>
</dbReference>
<dbReference type="InterPro" id="IPR036259">
    <property type="entry name" value="MFS_trans_sf"/>
</dbReference>
<dbReference type="SUPFAM" id="SSF103473">
    <property type="entry name" value="MFS general substrate transporter"/>
    <property type="match status" value="1"/>
</dbReference>
<feature type="transmembrane region" description="Helical" evidence="6">
    <location>
        <begin position="171"/>
        <end position="191"/>
    </location>
</feature>
<dbReference type="eggNOG" id="COG2271">
    <property type="taxonomic scope" value="Bacteria"/>
</dbReference>
<feature type="transmembrane region" description="Helical" evidence="6">
    <location>
        <begin position="355"/>
        <end position="375"/>
    </location>
</feature>
<dbReference type="InterPro" id="IPR050189">
    <property type="entry name" value="MFS_Efflux_Transporters"/>
</dbReference>
<dbReference type="PROSITE" id="PS00217">
    <property type="entry name" value="SUGAR_TRANSPORT_2"/>
    <property type="match status" value="1"/>
</dbReference>
<dbReference type="InterPro" id="IPR005829">
    <property type="entry name" value="Sugar_transporter_CS"/>
</dbReference>
<evidence type="ECO:0000256" key="1">
    <source>
        <dbReference type="ARBA" id="ARBA00004651"/>
    </source>
</evidence>
<reference evidence="8 9" key="1">
    <citation type="submission" date="2006-10" db="EMBL/GenBank/DDBJ databases">
        <title>Complete sequence of Syntrophobacter fumaroxidans MPOB.</title>
        <authorList>
            <consortium name="US DOE Joint Genome Institute"/>
            <person name="Copeland A."/>
            <person name="Lucas S."/>
            <person name="Lapidus A."/>
            <person name="Barry K."/>
            <person name="Detter J.C."/>
            <person name="Glavina del Rio T."/>
            <person name="Hammon N."/>
            <person name="Israni S."/>
            <person name="Pitluck S."/>
            <person name="Goltsman E.G."/>
            <person name="Martinez M."/>
            <person name="Schmutz J."/>
            <person name="Larimer F."/>
            <person name="Land M."/>
            <person name="Hauser L."/>
            <person name="Kyrpides N."/>
            <person name="Kim E."/>
            <person name="Boone D.R."/>
            <person name="Brockman F."/>
            <person name="Culley D."/>
            <person name="Ferry J."/>
            <person name="Gunsalus R."/>
            <person name="McInerney M.J."/>
            <person name="Morrison M."/>
            <person name="Plugge C."/>
            <person name="Rohlin L."/>
            <person name="Scholten J."/>
            <person name="Sieber J."/>
            <person name="Stams A.J.M."/>
            <person name="Worm P."/>
            <person name="Henstra A.M."/>
            <person name="Richardson P."/>
        </authorList>
    </citation>
    <scope>NUCLEOTIDE SEQUENCE [LARGE SCALE GENOMIC DNA]</scope>
    <source>
        <strain evidence="9">DSM 10017 / MPOB</strain>
    </source>
</reference>
<keyword evidence="4 6" id="KW-1133">Transmembrane helix</keyword>
<dbReference type="AlphaFoldDB" id="A0LP20"/>
<evidence type="ECO:0000313" key="9">
    <source>
        <dbReference type="Proteomes" id="UP000001784"/>
    </source>
</evidence>
<keyword evidence="3 6" id="KW-0812">Transmembrane</keyword>
<dbReference type="PANTHER" id="PTHR43124">
    <property type="entry name" value="PURINE EFFLUX PUMP PBUE"/>
    <property type="match status" value="1"/>
</dbReference>
<evidence type="ECO:0000259" key="7">
    <source>
        <dbReference type="PROSITE" id="PS50850"/>
    </source>
</evidence>
<dbReference type="InParanoid" id="A0LP20"/>
<feature type="domain" description="Major facilitator superfamily (MFS) profile" evidence="7">
    <location>
        <begin position="16"/>
        <end position="420"/>
    </location>
</feature>
<feature type="transmembrane region" description="Helical" evidence="6">
    <location>
        <begin position="321"/>
        <end position="343"/>
    </location>
</feature>
<name>A0LP20_SYNFM</name>
<dbReference type="InterPro" id="IPR020846">
    <property type="entry name" value="MFS_dom"/>
</dbReference>
<dbReference type="HOGENOM" id="CLU_056365_1_0_7"/>
<evidence type="ECO:0000256" key="5">
    <source>
        <dbReference type="ARBA" id="ARBA00023136"/>
    </source>
</evidence>
<organism evidence="8 9">
    <name type="scientific">Syntrophobacter fumaroxidans (strain DSM 10017 / MPOB)</name>
    <dbReference type="NCBI Taxonomy" id="335543"/>
    <lineage>
        <taxon>Bacteria</taxon>
        <taxon>Pseudomonadati</taxon>
        <taxon>Thermodesulfobacteriota</taxon>
        <taxon>Syntrophobacteria</taxon>
        <taxon>Syntrophobacterales</taxon>
        <taxon>Syntrophobacteraceae</taxon>
        <taxon>Syntrophobacter</taxon>
    </lineage>
</organism>
<evidence type="ECO:0000256" key="3">
    <source>
        <dbReference type="ARBA" id="ARBA00022692"/>
    </source>
</evidence>
<evidence type="ECO:0000256" key="2">
    <source>
        <dbReference type="ARBA" id="ARBA00022475"/>
    </source>
</evidence>
<feature type="transmembrane region" description="Helical" evidence="6">
    <location>
        <begin position="16"/>
        <end position="37"/>
    </location>
</feature>
<dbReference type="PANTHER" id="PTHR43124:SF3">
    <property type="entry name" value="CHLORAMPHENICOL EFFLUX PUMP RV0191"/>
    <property type="match status" value="1"/>
</dbReference>
<dbReference type="EMBL" id="CP000478">
    <property type="protein sequence ID" value="ABK19172.1"/>
    <property type="molecule type" value="Genomic_DNA"/>
</dbReference>
<feature type="transmembrane region" description="Helical" evidence="6">
    <location>
        <begin position="225"/>
        <end position="245"/>
    </location>
</feature>
<proteinExistence type="predicted"/>
<accession>A0LP20</accession>
<dbReference type="InterPro" id="IPR011701">
    <property type="entry name" value="MFS"/>
</dbReference>
<gene>
    <name evidence="8" type="ordered locus">Sfum_3501</name>
</gene>
<feature type="transmembrane region" description="Helical" evidence="6">
    <location>
        <begin position="142"/>
        <end position="159"/>
    </location>
</feature>
<protein>
    <submittedName>
        <fullName evidence="8">Major facilitator superfamily MFS_1</fullName>
    </submittedName>
</protein>
<keyword evidence="2" id="KW-1003">Cell membrane</keyword>
<evidence type="ECO:0000313" key="8">
    <source>
        <dbReference type="EMBL" id="ABK19172.1"/>
    </source>
</evidence>
<dbReference type="KEGG" id="sfu:Sfum_3501"/>
<feature type="transmembrane region" description="Helical" evidence="6">
    <location>
        <begin position="395"/>
        <end position="415"/>
    </location>
</feature>
<sequence precursor="true">MRPSRQAAAHGGDLRWLALLCTARLGFSFIFTAYSAALPLLMSDWTMNATQAGMVQSAYHLGFLISLFAVGFLGDRFGAKRTYLWSAVAAGVSALVFALFASDFISGAVLYGLAGLCSGGSYTPGLTLIAERFSPSTRGRAMGFYLAAASLGYALSLMLSSRLFPIGGWRLSLAANCSMPAVGLAVSLYALRDTPNVVHAVQSKRDVWRAVPAVLKNKPALLSMLAYTFHNWELLGMWAWLPAYLGAATQLSAGYDASPAKAIEVGALLSGFTYLTSMLGSLIGGDMSDRWGRSFTILLFSCISLAISFSFGWMIGWPLLVLFAVAAFYNLTSIADSAIYSTALTELVEPRHIGAAYAVRSALGFSAGAVSPWVFGLVLDTVRGVPSAPASLAWGLAWTSLGLGALPGPLMSWWLKRRPEAVRMAGGLR</sequence>
<keyword evidence="5 6" id="KW-0472">Membrane</keyword>
<dbReference type="GO" id="GO:0022857">
    <property type="term" value="F:transmembrane transporter activity"/>
    <property type="evidence" value="ECO:0007669"/>
    <property type="project" value="InterPro"/>
</dbReference>
<dbReference type="STRING" id="335543.Sfum_3501"/>
<comment type="subcellular location">
    <subcellularLocation>
        <location evidence="1">Cell membrane</location>
        <topology evidence="1">Multi-pass membrane protein</topology>
    </subcellularLocation>
</comment>
<dbReference type="RefSeq" id="WP_011700297.1">
    <property type="nucleotide sequence ID" value="NC_008554.1"/>
</dbReference>
<feature type="transmembrane region" description="Helical" evidence="6">
    <location>
        <begin position="83"/>
        <end position="102"/>
    </location>
</feature>
<dbReference type="Proteomes" id="UP000001784">
    <property type="component" value="Chromosome"/>
</dbReference>
<feature type="transmembrane region" description="Helical" evidence="6">
    <location>
        <begin position="265"/>
        <end position="283"/>
    </location>
</feature>
<evidence type="ECO:0000256" key="4">
    <source>
        <dbReference type="ARBA" id="ARBA00022989"/>
    </source>
</evidence>
<dbReference type="PROSITE" id="PS50850">
    <property type="entry name" value="MFS"/>
    <property type="match status" value="1"/>
</dbReference>
<evidence type="ECO:0000256" key="6">
    <source>
        <dbReference type="SAM" id="Phobius"/>
    </source>
</evidence>
<dbReference type="Gene3D" id="1.20.1250.20">
    <property type="entry name" value="MFS general substrate transporter like domains"/>
    <property type="match status" value="1"/>
</dbReference>